<dbReference type="SUPFAM" id="SSF50249">
    <property type="entry name" value="Nucleic acid-binding proteins"/>
    <property type="match status" value="1"/>
</dbReference>
<comment type="caution">
    <text evidence="4">The sequence shown here is derived from an EMBL/GenBank/DDBJ whole genome shotgun (WGS) entry which is preliminary data.</text>
</comment>
<evidence type="ECO:0000256" key="2">
    <source>
        <dbReference type="ARBA" id="ARBA00022980"/>
    </source>
</evidence>
<dbReference type="Gene3D" id="2.40.50.140">
    <property type="entry name" value="Nucleic acid-binding proteins"/>
    <property type="match status" value="1"/>
</dbReference>
<reference evidence="4 5" key="2">
    <citation type="submission" date="2015-05" db="EMBL/GenBank/DDBJ databases">
        <title>Distinctive expansion of gene families associated with plant cell wall degradation and secondary metabolism in the genomes of grapevine trunk pathogens.</title>
        <authorList>
            <person name="Lawrence D.P."/>
            <person name="Travadon R."/>
            <person name="Rolshausen P.E."/>
            <person name="Baumgartner K."/>
        </authorList>
    </citation>
    <scope>NUCLEOTIDE SEQUENCE [LARGE SCALE GENOMIC DNA]</scope>
    <source>
        <strain evidence="4">DS831</strain>
    </source>
</reference>
<dbReference type="InterPro" id="IPR000266">
    <property type="entry name" value="Ribosomal_uS17"/>
</dbReference>
<dbReference type="GO" id="GO:0005840">
    <property type="term" value="C:ribosome"/>
    <property type="evidence" value="ECO:0007669"/>
    <property type="project" value="UniProtKB-KW"/>
</dbReference>
<dbReference type="AlphaFoldDB" id="A0A0G2F1W5"/>
<evidence type="ECO:0000313" key="4">
    <source>
        <dbReference type="EMBL" id="KKY28309.1"/>
    </source>
</evidence>
<name>A0A0G2F1W5_9PEZI</name>
<proteinExistence type="inferred from homology"/>
<gene>
    <name evidence="4" type="ORF">UCDDS831_g00279</name>
</gene>
<sequence>MPTPGNSYRQFTGVVVSAGKMMKTVRVRIPGQRWDKHIRKDFPAPYHVLVSDPTESVREGDVVTLRNGWRTSKQVHHVVTSIVAPFGPEISKRPRIPTEDERQQQLLHARLEKDLRKAALGRKASIQHIGQIARDEEWVQELPERLAAAWQQAKEAGIVKTGKEQDEMPPINVRARQNVAAAAKYTEKGLENEEQVEQIHEAGESVAEDVARGGKAI</sequence>
<evidence type="ECO:0000256" key="3">
    <source>
        <dbReference type="ARBA" id="ARBA00023274"/>
    </source>
</evidence>
<dbReference type="GO" id="GO:0006412">
    <property type="term" value="P:translation"/>
    <property type="evidence" value="ECO:0007669"/>
    <property type="project" value="InterPro"/>
</dbReference>
<dbReference type="GO" id="GO:1990904">
    <property type="term" value="C:ribonucleoprotein complex"/>
    <property type="evidence" value="ECO:0007669"/>
    <property type="project" value="UniProtKB-KW"/>
</dbReference>
<dbReference type="InterPro" id="IPR012340">
    <property type="entry name" value="NA-bd_OB-fold"/>
</dbReference>
<evidence type="ECO:0000313" key="5">
    <source>
        <dbReference type="Proteomes" id="UP000034182"/>
    </source>
</evidence>
<organism evidence="4 5">
    <name type="scientific">Diplodia seriata</name>
    <dbReference type="NCBI Taxonomy" id="420778"/>
    <lineage>
        <taxon>Eukaryota</taxon>
        <taxon>Fungi</taxon>
        <taxon>Dikarya</taxon>
        <taxon>Ascomycota</taxon>
        <taxon>Pezizomycotina</taxon>
        <taxon>Dothideomycetes</taxon>
        <taxon>Dothideomycetes incertae sedis</taxon>
        <taxon>Botryosphaeriales</taxon>
        <taxon>Botryosphaeriaceae</taxon>
        <taxon>Diplodia</taxon>
    </lineage>
</organism>
<keyword evidence="3" id="KW-0687">Ribonucleoprotein</keyword>
<evidence type="ECO:0000256" key="1">
    <source>
        <dbReference type="ARBA" id="ARBA00010254"/>
    </source>
</evidence>
<dbReference type="Proteomes" id="UP000034182">
    <property type="component" value="Unassembled WGS sequence"/>
</dbReference>
<dbReference type="Pfam" id="PF00366">
    <property type="entry name" value="Ribosomal_S17"/>
    <property type="match status" value="1"/>
</dbReference>
<keyword evidence="2 4" id="KW-0689">Ribosomal protein</keyword>
<protein>
    <submittedName>
        <fullName evidence="4">Putative ribosomal protein s17</fullName>
    </submittedName>
</protein>
<comment type="similarity">
    <text evidence="1">Belongs to the universal ribosomal protein uS17 family.</text>
</comment>
<reference evidence="4 5" key="1">
    <citation type="submission" date="2015-03" db="EMBL/GenBank/DDBJ databases">
        <authorList>
            <person name="Morales-Cruz A."/>
            <person name="Amrine K.C."/>
            <person name="Cantu D."/>
        </authorList>
    </citation>
    <scope>NUCLEOTIDE SEQUENCE [LARGE SCALE GENOMIC DNA]</scope>
    <source>
        <strain evidence="4">DS831</strain>
    </source>
</reference>
<dbReference type="GO" id="GO:0003735">
    <property type="term" value="F:structural constituent of ribosome"/>
    <property type="evidence" value="ECO:0007669"/>
    <property type="project" value="InterPro"/>
</dbReference>
<dbReference type="EMBL" id="LAQI01000010">
    <property type="protein sequence ID" value="KKY28309.1"/>
    <property type="molecule type" value="Genomic_DNA"/>
</dbReference>
<accession>A0A0G2F1W5</accession>